<evidence type="ECO:0000256" key="1">
    <source>
        <dbReference type="SAM" id="MobiDB-lite"/>
    </source>
</evidence>
<accession>A0A8H6EDP8</accession>
<dbReference type="GeneID" id="59261627"/>
<dbReference type="PROSITE" id="PS50181">
    <property type="entry name" value="FBOX"/>
    <property type="match status" value="1"/>
</dbReference>
<dbReference type="OrthoDB" id="5422579at2759"/>
<dbReference type="Proteomes" id="UP000531561">
    <property type="component" value="Unassembled WGS sequence"/>
</dbReference>
<evidence type="ECO:0000313" key="4">
    <source>
        <dbReference type="Proteomes" id="UP000531561"/>
    </source>
</evidence>
<feature type="compositionally biased region" description="Acidic residues" evidence="1">
    <location>
        <begin position="360"/>
        <end position="384"/>
    </location>
</feature>
<keyword evidence="4" id="KW-1185">Reference proteome</keyword>
<sequence>MDIDCQRLKLPQEILRVICSHVSLHELSKLRFVSKDFSNAAATYFFKDISFKFEASSFQNLLNIACHSNLRRYVSKLTTIEVKPPRFEPNIHERERSLTSFSKPEIEKLEKLKNFYLLVNKFLVPQVPTFLNCMKNLKSLSLGQATGADVEFQYWHDARDFSQLVNPSTTFPSLESLEINDLYLNEQYFQEFLLNNVNSLRSLKLRNVKIEITKKDLESKEYLKSNSWIRMFYFFAQSLNLKEIKLGGNLLTSCSGHWSSDCYCEDGCKHCNSSSLMLTLQDFITHVEGSSFPLPHPDEDLSNVDMKECCFKTGFGNHTDTTDPVFYWHPKMERRGSIRLLEKEPFKPSTFKAFMSWTESESDSDSESDDDREEEEGEKEDGEEEKIPNRPENSSPRHSAFDYTVTQIRANRNLWIDEEKTSLLYTLLEGFTEEDE</sequence>
<evidence type="ECO:0000259" key="2">
    <source>
        <dbReference type="PROSITE" id="PS50181"/>
    </source>
</evidence>
<proteinExistence type="predicted"/>
<dbReference type="EMBL" id="JABFCT010000026">
    <property type="protein sequence ID" value="KAF5868366.1"/>
    <property type="molecule type" value="Genomic_DNA"/>
</dbReference>
<feature type="region of interest" description="Disordered" evidence="1">
    <location>
        <begin position="357"/>
        <end position="401"/>
    </location>
</feature>
<feature type="domain" description="F-box" evidence="2">
    <location>
        <begin position="4"/>
        <end position="49"/>
    </location>
</feature>
<comment type="caution">
    <text evidence="3">The sequence shown here is derived from an EMBL/GenBank/DDBJ whole genome shotgun (WGS) entry which is preliminary data.</text>
</comment>
<name>A0A8H6EDP8_9HELO</name>
<protein>
    <recommendedName>
        <fullName evidence="2">F-box domain-containing protein</fullName>
    </recommendedName>
</protein>
<dbReference type="RefSeq" id="XP_037187315.1">
    <property type="nucleotide sequence ID" value="XM_037337935.1"/>
</dbReference>
<gene>
    <name evidence="3" type="ORF">Bfra_007564sa</name>
</gene>
<dbReference type="AlphaFoldDB" id="A0A8H6EDP8"/>
<evidence type="ECO:0000313" key="3">
    <source>
        <dbReference type="EMBL" id="KAF5868366.1"/>
    </source>
</evidence>
<organism evidence="3 4">
    <name type="scientific">Botrytis fragariae</name>
    <dbReference type="NCBI Taxonomy" id="1964551"/>
    <lineage>
        <taxon>Eukaryota</taxon>
        <taxon>Fungi</taxon>
        <taxon>Dikarya</taxon>
        <taxon>Ascomycota</taxon>
        <taxon>Pezizomycotina</taxon>
        <taxon>Leotiomycetes</taxon>
        <taxon>Helotiales</taxon>
        <taxon>Sclerotiniaceae</taxon>
        <taxon>Botrytis</taxon>
    </lineage>
</organism>
<dbReference type="Pfam" id="PF00646">
    <property type="entry name" value="F-box"/>
    <property type="match status" value="1"/>
</dbReference>
<reference evidence="3 4" key="1">
    <citation type="journal article" date="2020" name="Phytopathology">
        <title>A high-quality genome resource of Botrytis fragariae, a new and rapidly spreading fungal pathogen causing strawberry gray mold in the U.S.A.</title>
        <authorList>
            <person name="Wu Y."/>
            <person name="Saski C.A."/>
            <person name="Schnabel G."/>
            <person name="Xiao S."/>
            <person name="Hu M."/>
        </authorList>
    </citation>
    <scope>NUCLEOTIDE SEQUENCE [LARGE SCALE GENOMIC DNA]</scope>
    <source>
        <strain evidence="3 4">BVB16</strain>
    </source>
</reference>
<dbReference type="SUPFAM" id="SSF52047">
    <property type="entry name" value="RNI-like"/>
    <property type="match status" value="1"/>
</dbReference>
<dbReference type="InterPro" id="IPR001810">
    <property type="entry name" value="F-box_dom"/>
</dbReference>
<dbReference type="Gene3D" id="3.80.10.10">
    <property type="entry name" value="Ribonuclease Inhibitor"/>
    <property type="match status" value="1"/>
</dbReference>
<dbReference type="InterPro" id="IPR032675">
    <property type="entry name" value="LRR_dom_sf"/>
</dbReference>